<dbReference type="PANTHER" id="PTHR20858:SF17">
    <property type="entry name" value="HYDROXYMETHYLPYRIMIDINE_PHOSPHOMETHYLPYRIMIDINE KINASE THI20-RELATED"/>
    <property type="match status" value="1"/>
</dbReference>
<dbReference type="RefSeq" id="WP_110312379.1">
    <property type="nucleotide sequence ID" value="NZ_QICL01000037.1"/>
</dbReference>
<dbReference type="GO" id="GO:0009228">
    <property type="term" value="P:thiamine biosynthetic process"/>
    <property type="evidence" value="ECO:0007669"/>
    <property type="project" value="InterPro"/>
</dbReference>
<dbReference type="EC" id="2.7.1.49" evidence="2"/>
<dbReference type="Gene3D" id="3.40.1190.20">
    <property type="match status" value="1"/>
</dbReference>
<keyword evidence="9" id="KW-1185">Reference proteome</keyword>
<dbReference type="Proteomes" id="UP000247973">
    <property type="component" value="Unassembled WGS sequence"/>
</dbReference>
<evidence type="ECO:0000256" key="4">
    <source>
        <dbReference type="ARBA" id="ARBA00022741"/>
    </source>
</evidence>
<evidence type="ECO:0000256" key="6">
    <source>
        <dbReference type="ARBA" id="ARBA00022840"/>
    </source>
</evidence>
<comment type="pathway">
    <text evidence="1">Cofactor biosynthesis; thiamine diphosphate biosynthesis.</text>
</comment>
<dbReference type="InterPro" id="IPR013749">
    <property type="entry name" value="PM/HMP-P_kinase-1"/>
</dbReference>
<dbReference type="InterPro" id="IPR004399">
    <property type="entry name" value="HMP/HMP-P_kinase_dom"/>
</dbReference>
<dbReference type="EMBL" id="QICL01000037">
    <property type="protein sequence ID" value="PXV59374.1"/>
    <property type="molecule type" value="Genomic_DNA"/>
</dbReference>
<keyword evidence="3" id="KW-0808">Transferase</keyword>
<dbReference type="GO" id="GO:0008972">
    <property type="term" value="F:phosphomethylpyrimidine kinase activity"/>
    <property type="evidence" value="ECO:0007669"/>
    <property type="project" value="InterPro"/>
</dbReference>
<dbReference type="NCBIfam" id="TIGR00097">
    <property type="entry name" value="HMP-P_kinase"/>
    <property type="match status" value="1"/>
</dbReference>
<evidence type="ECO:0000256" key="1">
    <source>
        <dbReference type="ARBA" id="ARBA00004948"/>
    </source>
</evidence>
<gene>
    <name evidence="8" type="ORF">CLV62_13741</name>
</gene>
<evidence type="ECO:0000313" key="8">
    <source>
        <dbReference type="EMBL" id="PXV59374.1"/>
    </source>
</evidence>
<dbReference type="OrthoDB" id="9810880at2"/>
<evidence type="ECO:0000256" key="2">
    <source>
        <dbReference type="ARBA" id="ARBA00012135"/>
    </source>
</evidence>
<organism evidence="8 9">
    <name type="scientific">Dysgonomonas alginatilytica</name>
    <dbReference type="NCBI Taxonomy" id="1605892"/>
    <lineage>
        <taxon>Bacteria</taxon>
        <taxon>Pseudomonadati</taxon>
        <taxon>Bacteroidota</taxon>
        <taxon>Bacteroidia</taxon>
        <taxon>Bacteroidales</taxon>
        <taxon>Dysgonomonadaceae</taxon>
        <taxon>Dysgonomonas</taxon>
    </lineage>
</organism>
<dbReference type="GO" id="GO:0008902">
    <property type="term" value="F:hydroxymethylpyrimidine kinase activity"/>
    <property type="evidence" value="ECO:0007669"/>
    <property type="project" value="UniProtKB-EC"/>
</dbReference>
<dbReference type="InterPro" id="IPR029056">
    <property type="entry name" value="Ribokinase-like"/>
</dbReference>
<keyword evidence="5 8" id="KW-0418">Kinase</keyword>
<evidence type="ECO:0000256" key="3">
    <source>
        <dbReference type="ARBA" id="ARBA00022679"/>
    </source>
</evidence>
<name>A0A2V3PJA1_9BACT</name>
<keyword evidence="4" id="KW-0547">Nucleotide-binding</keyword>
<dbReference type="PANTHER" id="PTHR20858">
    <property type="entry name" value="PHOSPHOMETHYLPYRIMIDINE KINASE"/>
    <property type="match status" value="1"/>
</dbReference>
<protein>
    <recommendedName>
        <fullName evidence="2">hydroxymethylpyrimidine kinase</fullName>
        <ecNumber evidence="2">2.7.1.49</ecNumber>
    </recommendedName>
</protein>
<dbReference type="Pfam" id="PF08543">
    <property type="entry name" value="Phos_pyr_kin"/>
    <property type="match status" value="1"/>
</dbReference>
<keyword evidence="6" id="KW-0067">ATP-binding</keyword>
<dbReference type="CDD" id="cd01169">
    <property type="entry name" value="HMPP_kinase"/>
    <property type="match status" value="1"/>
</dbReference>
<reference evidence="8 9" key="1">
    <citation type="submission" date="2018-03" db="EMBL/GenBank/DDBJ databases">
        <title>Genomic Encyclopedia of Archaeal and Bacterial Type Strains, Phase II (KMG-II): from individual species to whole genera.</title>
        <authorList>
            <person name="Goeker M."/>
        </authorList>
    </citation>
    <scope>NUCLEOTIDE SEQUENCE [LARGE SCALE GENOMIC DNA]</scope>
    <source>
        <strain evidence="8 9">DSM 100214</strain>
    </source>
</reference>
<dbReference type="GO" id="GO:0005829">
    <property type="term" value="C:cytosol"/>
    <property type="evidence" value="ECO:0007669"/>
    <property type="project" value="TreeGrafter"/>
</dbReference>
<dbReference type="SUPFAM" id="SSF53613">
    <property type="entry name" value="Ribokinase-like"/>
    <property type="match status" value="1"/>
</dbReference>
<proteinExistence type="predicted"/>
<feature type="domain" description="Pyridoxamine kinase/Phosphomethylpyrimidine kinase" evidence="7">
    <location>
        <begin position="15"/>
        <end position="263"/>
    </location>
</feature>
<comment type="caution">
    <text evidence="8">The sequence shown here is derived from an EMBL/GenBank/DDBJ whole genome shotgun (WGS) entry which is preliminary data.</text>
</comment>
<dbReference type="GO" id="GO:0005524">
    <property type="term" value="F:ATP binding"/>
    <property type="evidence" value="ECO:0007669"/>
    <property type="project" value="UniProtKB-KW"/>
</dbReference>
<evidence type="ECO:0000256" key="5">
    <source>
        <dbReference type="ARBA" id="ARBA00022777"/>
    </source>
</evidence>
<accession>A0A2V3PJA1</accession>
<evidence type="ECO:0000313" key="9">
    <source>
        <dbReference type="Proteomes" id="UP000247973"/>
    </source>
</evidence>
<sequence length="270" mass="29395">MKKQYKRALTIAGSDPSGGAGIQADLKTFSACGCYGMTVITAVVDENTIGVTDVHPIPVPFVSGQIKSVLDDIGADAIKIGMLHSSELIRAVKETLLKYNITNIVLDPVMVATSGDKLLQDEAIETLRNELIPYVRVITPNIPEAEILIGKKITSQQDLPLIVKDLSFDRSVSVLLKAGHLTEDELVDVFYNAETDEVIELRSKRIQTRNTHGTGCTFSSAVAAFLAHGLSLNDAIRKAKEYMTKAITIGAEYEIGKGHGPVHHFFGFWE</sequence>
<evidence type="ECO:0000259" key="7">
    <source>
        <dbReference type="Pfam" id="PF08543"/>
    </source>
</evidence>
<dbReference type="AlphaFoldDB" id="A0A2V3PJA1"/>
<dbReference type="FunFam" id="3.40.1190.20:FF:000003">
    <property type="entry name" value="Phosphomethylpyrimidine kinase ThiD"/>
    <property type="match status" value="1"/>
</dbReference>